<evidence type="ECO:0000313" key="2">
    <source>
        <dbReference type="EMBL" id="RHB35107.1"/>
    </source>
</evidence>
<dbReference type="RefSeq" id="WP_025867303.1">
    <property type="nucleotide sequence ID" value="NZ_CABJFV010000007.1"/>
</dbReference>
<accession>A0A413VNA2</accession>
<dbReference type="Pfam" id="PF22701">
    <property type="entry name" value="Mala_s_1-like"/>
    <property type="match status" value="1"/>
</dbReference>
<dbReference type="AlphaFoldDB" id="A0A413VNA2"/>
<protein>
    <recommendedName>
        <fullName evidence="4">WD40 repeat domain-containing protein</fullName>
    </recommendedName>
</protein>
<proteinExistence type="predicted"/>
<dbReference type="GeneID" id="69502014"/>
<comment type="caution">
    <text evidence="2">The sequence shown here is derived from an EMBL/GenBank/DDBJ whole genome shotgun (WGS) entry which is preliminary data.</text>
</comment>
<evidence type="ECO:0000313" key="3">
    <source>
        <dbReference type="Proteomes" id="UP000284379"/>
    </source>
</evidence>
<feature type="chain" id="PRO_5019447561" description="WD40 repeat domain-containing protein" evidence="1">
    <location>
        <begin position="21"/>
        <end position="301"/>
    </location>
</feature>
<evidence type="ECO:0008006" key="4">
    <source>
        <dbReference type="Google" id="ProtNLM"/>
    </source>
</evidence>
<dbReference type="InterPro" id="IPR015943">
    <property type="entry name" value="WD40/YVTN_repeat-like_dom_sf"/>
</dbReference>
<dbReference type="Gene3D" id="2.130.10.10">
    <property type="entry name" value="YVTN repeat-like/Quinoprotein amine dehydrogenase"/>
    <property type="match status" value="2"/>
</dbReference>
<dbReference type="EMBL" id="QSGO01000007">
    <property type="protein sequence ID" value="RHB35107.1"/>
    <property type="molecule type" value="Genomic_DNA"/>
</dbReference>
<feature type="signal peptide" evidence="1">
    <location>
        <begin position="1"/>
        <end position="20"/>
    </location>
</feature>
<dbReference type="InterPro" id="IPR054550">
    <property type="entry name" value="Mala_s_1-like"/>
</dbReference>
<name>A0A413VNA2_9BACE</name>
<evidence type="ECO:0000256" key="1">
    <source>
        <dbReference type="SAM" id="SignalP"/>
    </source>
</evidence>
<organism evidence="2 3">
    <name type="scientific">Bacteroides nordii</name>
    <dbReference type="NCBI Taxonomy" id="291645"/>
    <lineage>
        <taxon>Bacteria</taxon>
        <taxon>Pseudomonadati</taxon>
        <taxon>Bacteroidota</taxon>
        <taxon>Bacteroidia</taxon>
        <taxon>Bacteroidales</taxon>
        <taxon>Bacteroidaceae</taxon>
        <taxon>Bacteroides</taxon>
    </lineage>
</organism>
<gene>
    <name evidence="2" type="ORF">DW888_11745</name>
</gene>
<dbReference type="SUPFAM" id="SSF63829">
    <property type="entry name" value="Calcium-dependent phosphotriesterase"/>
    <property type="match status" value="1"/>
</dbReference>
<reference evidence="2 3" key="1">
    <citation type="submission" date="2018-08" db="EMBL/GenBank/DDBJ databases">
        <title>A genome reference for cultivated species of the human gut microbiota.</title>
        <authorList>
            <person name="Zou Y."/>
            <person name="Xue W."/>
            <person name="Luo G."/>
        </authorList>
    </citation>
    <scope>NUCLEOTIDE SEQUENCE [LARGE SCALE GENOMIC DNA]</scope>
    <source>
        <strain evidence="2 3">AM40-30BH</strain>
    </source>
</reference>
<dbReference type="Proteomes" id="UP000284379">
    <property type="component" value="Unassembled WGS sequence"/>
</dbReference>
<sequence length="301" mass="33266">MIRLRLLALLFLSCSLHLSAQEKLVLAGSGNPAVMIVDKQSGAVEWKHALEKGEECNTVAVTRQGNILYSYKKGAKLIGTDHRVIWDYKAPEGTELQSATLLKDGGFLLGICGNPARLIELDKNGKERNRVEIDLQIEKPHGQFRQVFQLRNKNYLLPVMGKQKMMEINRKGAVVAEFPTGGRAFSSLELRDGNILLPCGDGHFFQVIDRKTGKELKRVTSEDVQGASLLFVGQILDAGKGNLLICNWYGHTKDATVDEPQLIEVDANGKVLWSLNDKENIGKVSAACLVSNPKFKINVVE</sequence>
<keyword evidence="1" id="KW-0732">Signal</keyword>